<sequence length="313" mass="33584">MSGQTRGIVFALIAFAIYAGHDTIVKLLGTGYAPFQIVFFTVLFSFPLSSLMLIRDPLPGTLRPVHPWWMALRTVAMVVATAACFYAFSVLPLADTYAILFATPILITLLAIPILGERIRLHRGLAIVLGLAGVVIVLQPGQSPLTLGHGAALLAAVCGALVACIVRKIGREERSVVMLLYPWIASLAVMGASLPFVYSPMEGTALALNATLALLAFVALLLMIEAYKHADAAVVAPMQYSQMLWAILYGWLLFDEWPGPATFAGIALIIASGLYIVFREARGGTSEHTPVLRTRSRPVVAGSPQVSTAERLL</sequence>
<feature type="transmembrane region" description="Helical" evidence="1">
    <location>
        <begin position="260"/>
        <end position="278"/>
    </location>
</feature>
<dbReference type="PANTHER" id="PTHR22911:SF135">
    <property type="entry name" value="BLR4310 PROTEIN"/>
    <property type="match status" value="1"/>
</dbReference>
<dbReference type="OrthoDB" id="7818056at2"/>
<dbReference type="InterPro" id="IPR000620">
    <property type="entry name" value="EamA_dom"/>
</dbReference>
<feature type="transmembrane region" description="Helical" evidence="1">
    <location>
        <begin position="178"/>
        <end position="198"/>
    </location>
</feature>
<keyword evidence="4" id="KW-1185">Reference proteome</keyword>
<feature type="transmembrane region" description="Helical" evidence="1">
    <location>
        <begin position="66"/>
        <end position="91"/>
    </location>
</feature>
<dbReference type="SUPFAM" id="SSF103481">
    <property type="entry name" value="Multidrug resistance efflux transporter EmrE"/>
    <property type="match status" value="2"/>
</dbReference>
<evidence type="ECO:0000313" key="3">
    <source>
        <dbReference type="EMBL" id="PJE34800.1"/>
    </source>
</evidence>
<dbReference type="InterPro" id="IPR037185">
    <property type="entry name" value="EmrE-like"/>
</dbReference>
<keyword evidence="1" id="KW-0812">Transmembrane</keyword>
<evidence type="ECO:0000256" key="1">
    <source>
        <dbReference type="SAM" id="Phobius"/>
    </source>
</evidence>
<feature type="domain" description="EamA" evidence="2">
    <location>
        <begin position="147"/>
        <end position="276"/>
    </location>
</feature>
<feature type="domain" description="EamA" evidence="2">
    <location>
        <begin position="6"/>
        <end position="138"/>
    </location>
</feature>
<comment type="caution">
    <text evidence="3">The sequence shown here is derived from an EMBL/GenBank/DDBJ whole genome shotgun (WGS) entry which is preliminary data.</text>
</comment>
<dbReference type="Proteomes" id="UP000231553">
    <property type="component" value="Unassembled WGS sequence"/>
</dbReference>
<feature type="transmembrane region" description="Helical" evidence="1">
    <location>
        <begin position="147"/>
        <end position="166"/>
    </location>
</feature>
<proteinExistence type="predicted"/>
<accession>A0A2M8IW78</accession>
<feature type="transmembrane region" description="Helical" evidence="1">
    <location>
        <begin position="204"/>
        <end position="222"/>
    </location>
</feature>
<keyword evidence="1" id="KW-1133">Transmembrane helix</keyword>
<protein>
    <submittedName>
        <fullName evidence="3">EamA/RhaT family transporter</fullName>
    </submittedName>
</protein>
<feature type="transmembrane region" description="Helical" evidence="1">
    <location>
        <begin position="35"/>
        <end position="54"/>
    </location>
</feature>
<reference evidence="3 4" key="1">
    <citation type="journal article" date="2018" name="Int. J. Syst. Evol. Microbiol.">
        <title>Pseudooceanicola lipolyticus sp. nov., a marine alphaproteobacterium, reclassification of Oceanicola flagellatus as Pseudooceanicola flagellatus comb. nov. and emended description of the genus Pseudooceanicola.</title>
        <authorList>
            <person name="Huang M.-M."/>
            <person name="Guo L.-L."/>
            <person name="Wu Y.-H."/>
            <person name="Lai Q.-L."/>
            <person name="Shao Z.-Z."/>
            <person name="Wang C.-S."/>
            <person name="Wu M."/>
            <person name="Xu X.-W."/>
        </authorList>
    </citation>
    <scope>NUCLEOTIDE SEQUENCE [LARGE SCALE GENOMIC DNA]</scope>
    <source>
        <strain evidence="3 4">157</strain>
    </source>
</reference>
<keyword evidence="1" id="KW-0472">Membrane</keyword>
<dbReference type="EMBL" id="PGTB01000139">
    <property type="protein sequence ID" value="PJE34800.1"/>
    <property type="molecule type" value="Genomic_DNA"/>
</dbReference>
<dbReference type="Pfam" id="PF00892">
    <property type="entry name" value="EamA"/>
    <property type="match status" value="2"/>
</dbReference>
<dbReference type="PANTHER" id="PTHR22911">
    <property type="entry name" value="ACYL-MALONYL CONDENSING ENZYME-RELATED"/>
    <property type="match status" value="1"/>
</dbReference>
<evidence type="ECO:0000313" key="4">
    <source>
        <dbReference type="Proteomes" id="UP000231553"/>
    </source>
</evidence>
<dbReference type="Gene3D" id="1.10.3730.20">
    <property type="match status" value="1"/>
</dbReference>
<evidence type="ECO:0000259" key="2">
    <source>
        <dbReference type="Pfam" id="PF00892"/>
    </source>
</evidence>
<organism evidence="3 4">
    <name type="scientific">Pseudooceanicola lipolyticus</name>
    <dbReference type="NCBI Taxonomy" id="2029104"/>
    <lineage>
        <taxon>Bacteria</taxon>
        <taxon>Pseudomonadati</taxon>
        <taxon>Pseudomonadota</taxon>
        <taxon>Alphaproteobacteria</taxon>
        <taxon>Rhodobacterales</taxon>
        <taxon>Paracoccaceae</taxon>
        <taxon>Pseudooceanicola</taxon>
    </lineage>
</organism>
<feature type="transmembrane region" description="Helical" evidence="1">
    <location>
        <begin position="123"/>
        <end position="141"/>
    </location>
</feature>
<dbReference type="AlphaFoldDB" id="A0A2M8IW78"/>
<name>A0A2M8IW78_9RHOB</name>
<feature type="transmembrane region" description="Helical" evidence="1">
    <location>
        <begin position="234"/>
        <end position="254"/>
    </location>
</feature>
<dbReference type="GO" id="GO:0016020">
    <property type="term" value="C:membrane"/>
    <property type="evidence" value="ECO:0007669"/>
    <property type="project" value="InterPro"/>
</dbReference>
<gene>
    <name evidence="3" type="ORF">CVM52_20440</name>
</gene>
<feature type="transmembrane region" description="Helical" evidence="1">
    <location>
        <begin position="97"/>
        <end position="116"/>
    </location>
</feature>
<dbReference type="RefSeq" id="WP_100164267.1">
    <property type="nucleotide sequence ID" value="NZ_PGTB01000139.1"/>
</dbReference>